<dbReference type="EMBL" id="LDRK01000006">
    <property type="protein sequence ID" value="KTR87297.1"/>
    <property type="molecule type" value="Genomic_DNA"/>
</dbReference>
<evidence type="ECO:0000313" key="3">
    <source>
        <dbReference type="Proteomes" id="UP000070810"/>
    </source>
</evidence>
<dbReference type="PANTHER" id="PTHR42791:SF1">
    <property type="entry name" value="N-ACETYLTRANSFERASE DOMAIN-CONTAINING PROTEIN"/>
    <property type="match status" value="1"/>
</dbReference>
<dbReference type="Pfam" id="PF00583">
    <property type="entry name" value="Acetyltransf_1"/>
    <property type="match status" value="1"/>
</dbReference>
<feature type="domain" description="N-acetyltransferase" evidence="1">
    <location>
        <begin position="3"/>
        <end position="185"/>
    </location>
</feature>
<dbReference type="PROSITE" id="PS51186">
    <property type="entry name" value="GNAT"/>
    <property type="match status" value="1"/>
</dbReference>
<dbReference type="RefSeq" id="WP_058592753.1">
    <property type="nucleotide sequence ID" value="NZ_LDRK01000006.1"/>
</dbReference>
<dbReference type="Gene3D" id="3.40.630.30">
    <property type="match status" value="1"/>
</dbReference>
<dbReference type="InterPro" id="IPR052523">
    <property type="entry name" value="Trichothecene_AcTrans"/>
</dbReference>
<dbReference type="InterPro" id="IPR016181">
    <property type="entry name" value="Acyl_CoA_acyltransferase"/>
</dbReference>
<gene>
    <name evidence="2" type="ORF">NS354_00955</name>
</gene>
<evidence type="ECO:0000313" key="2">
    <source>
        <dbReference type="EMBL" id="KTR87297.1"/>
    </source>
</evidence>
<dbReference type="InterPro" id="IPR000182">
    <property type="entry name" value="GNAT_dom"/>
</dbReference>
<keyword evidence="3" id="KW-1185">Reference proteome</keyword>
<comment type="caution">
    <text evidence="2">The sequence shown here is derived from an EMBL/GenBank/DDBJ whole genome shotgun (WGS) entry which is preliminary data.</text>
</comment>
<dbReference type="Proteomes" id="UP000070810">
    <property type="component" value="Unassembled WGS sequence"/>
</dbReference>
<sequence length="186" mass="20337">MEPAARRARPDDLDAAARTLAAAFAEYPWTRFVIPETDYAARLLELQSLYLGYAHQHGVVGVTPDRAGVIALVPPAAPDPDARTVERIVALHGERISRIEAPEPTGRAWRLETLGVAPELQGRGLASALLRFALDAVGDLGGAEIELTTSDPRNVRLYERHGFTVEAHVERPERPPIWSMRAALHG</sequence>
<dbReference type="CDD" id="cd04301">
    <property type="entry name" value="NAT_SF"/>
    <property type="match status" value="1"/>
</dbReference>
<keyword evidence="2" id="KW-0808">Transferase</keyword>
<proteinExistence type="predicted"/>
<dbReference type="OrthoDB" id="7057833at2"/>
<protein>
    <submittedName>
        <fullName evidence="2">Histone acetyltransferase</fullName>
    </submittedName>
</protein>
<accession>A0A147ERZ9</accession>
<reference evidence="2 3" key="1">
    <citation type="journal article" date="2016" name="Front. Microbiol.">
        <title>Genomic Resource of Rice Seed Associated Bacteria.</title>
        <authorList>
            <person name="Midha S."/>
            <person name="Bansal K."/>
            <person name="Sharma S."/>
            <person name="Kumar N."/>
            <person name="Patil P.P."/>
            <person name="Chaudhry V."/>
            <person name="Patil P.B."/>
        </authorList>
    </citation>
    <scope>NUCLEOTIDE SEQUENCE [LARGE SCALE GENOMIC DNA]</scope>
    <source>
        <strain evidence="2 3">NS354</strain>
    </source>
</reference>
<dbReference type="SUPFAM" id="SSF55729">
    <property type="entry name" value="Acyl-CoA N-acyltransferases (Nat)"/>
    <property type="match status" value="1"/>
</dbReference>
<name>A0A147ERZ9_9MICO</name>
<dbReference type="GO" id="GO:0016747">
    <property type="term" value="F:acyltransferase activity, transferring groups other than amino-acyl groups"/>
    <property type="evidence" value="ECO:0007669"/>
    <property type="project" value="InterPro"/>
</dbReference>
<dbReference type="PANTHER" id="PTHR42791">
    <property type="entry name" value="GNAT FAMILY ACETYLTRANSFERASE"/>
    <property type="match status" value="1"/>
</dbReference>
<organism evidence="2 3">
    <name type="scientific">Leucobacter chromiiresistens</name>
    <dbReference type="NCBI Taxonomy" id="1079994"/>
    <lineage>
        <taxon>Bacteria</taxon>
        <taxon>Bacillati</taxon>
        <taxon>Actinomycetota</taxon>
        <taxon>Actinomycetes</taxon>
        <taxon>Micrococcales</taxon>
        <taxon>Microbacteriaceae</taxon>
        <taxon>Leucobacter</taxon>
    </lineage>
</organism>
<evidence type="ECO:0000259" key="1">
    <source>
        <dbReference type="PROSITE" id="PS51186"/>
    </source>
</evidence>
<dbReference type="AlphaFoldDB" id="A0A147ERZ9"/>